<keyword evidence="2" id="KW-0472">Membrane</keyword>
<name>A0ABT9P7D8_9ACTN</name>
<evidence type="ECO:0000313" key="3">
    <source>
        <dbReference type="EMBL" id="MDP9828466.1"/>
    </source>
</evidence>
<organism evidence="3 4">
    <name type="scientific">Kineosporia succinea</name>
    <dbReference type="NCBI Taxonomy" id="84632"/>
    <lineage>
        <taxon>Bacteria</taxon>
        <taxon>Bacillati</taxon>
        <taxon>Actinomycetota</taxon>
        <taxon>Actinomycetes</taxon>
        <taxon>Kineosporiales</taxon>
        <taxon>Kineosporiaceae</taxon>
        <taxon>Kineosporia</taxon>
    </lineage>
</organism>
<comment type="caution">
    <text evidence="3">The sequence shown here is derived from an EMBL/GenBank/DDBJ whole genome shotgun (WGS) entry which is preliminary data.</text>
</comment>
<keyword evidence="2" id="KW-0812">Transmembrane</keyword>
<evidence type="ECO:0000256" key="1">
    <source>
        <dbReference type="SAM" id="MobiDB-lite"/>
    </source>
</evidence>
<keyword evidence="4" id="KW-1185">Reference proteome</keyword>
<keyword evidence="2" id="KW-1133">Transmembrane helix</keyword>
<dbReference type="EMBL" id="JAUSQZ010000001">
    <property type="protein sequence ID" value="MDP9828466.1"/>
    <property type="molecule type" value="Genomic_DNA"/>
</dbReference>
<dbReference type="RefSeq" id="WP_307245674.1">
    <property type="nucleotide sequence ID" value="NZ_JAUSQZ010000001.1"/>
</dbReference>
<feature type="transmembrane region" description="Helical" evidence="2">
    <location>
        <begin position="31"/>
        <end position="50"/>
    </location>
</feature>
<proteinExistence type="predicted"/>
<sequence length="220" mass="22959">MTRVTPETLETDLARAQQGQARERSARTRRFLIPIGIAAAAAGIVTVTMLNGGSADPEAPVQAGAPTSSSSSDTTDLAISLVSYSGKQPVGFTIDKVPDGWEVQAVNTSELLVAPPGANQDPSNYEGKIYVSLSPDLSLDDLKDKRSIKVGDATGTLYLMGSGWDMEKGEGIYGPDSSTGLVLPGDLTFQFPAELKWDDATIAEFAAGVHSTDDAVPGLG</sequence>
<evidence type="ECO:0000256" key="2">
    <source>
        <dbReference type="SAM" id="Phobius"/>
    </source>
</evidence>
<gene>
    <name evidence="3" type="ORF">J2S57_004215</name>
</gene>
<reference evidence="3 4" key="1">
    <citation type="submission" date="2023-07" db="EMBL/GenBank/DDBJ databases">
        <title>Sequencing the genomes of 1000 actinobacteria strains.</title>
        <authorList>
            <person name="Klenk H.-P."/>
        </authorList>
    </citation>
    <scope>NUCLEOTIDE SEQUENCE [LARGE SCALE GENOMIC DNA]</scope>
    <source>
        <strain evidence="3 4">DSM 44388</strain>
    </source>
</reference>
<protein>
    <recommendedName>
        <fullName evidence="5">DUF4352 domain-containing protein</fullName>
    </recommendedName>
</protein>
<feature type="region of interest" description="Disordered" evidence="1">
    <location>
        <begin position="1"/>
        <end position="25"/>
    </location>
</feature>
<dbReference type="Proteomes" id="UP001235712">
    <property type="component" value="Unassembled WGS sequence"/>
</dbReference>
<evidence type="ECO:0008006" key="5">
    <source>
        <dbReference type="Google" id="ProtNLM"/>
    </source>
</evidence>
<accession>A0ABT9P7D8</accession>
<evidence type="ECO:0000313" key="4">
    <source>
        <dbReference type="Proteomes" id="UP001235712"/>
    </source>
</evidence>